<feature type="compositionally biased region" description="Polar residues" evidence="1">
    <location>
        <begin position="155"/>
        <end position="172"/>
    </location>
</feature>
<name>A0A9W9ZY75_9CNID</name>
<dbReference type="EMBL" id="MU825427">
    <property type="protein sequence ID" value="KAJ7389645.1"/>
    <property type="molecule type" value="Genomic_DNA"/>
</dbReference>
<feature type="compositionally biased region" description="Low complexity" evidence="1">
    <location>
        <begin position="100"/>
        <end position="119"/>
    </location>
</feature>
<feature type="compositionally biased region" description="Polar residues" evidence="1">
    <location>
        <begin position="132"/>
        <end position="141"/>
    </location>
</feature>
<dbReference type="OrthoDB" id="79687at2759"/>
<sequence length="421" mass="44066">MRDDPYNRCEGGSGVALADSLNLFLQFGQYMKLIKEMVRRVETEHRTKLEQLGKMQEQTKSSLKFVQEVQEAKAMDDLMVKIDKLMGGESTEAERAVKETSNSPGSSSSSTSNGATNSAEFNKAYGLPENPSPSKGASLNGNLLGVDEFSMLRPSKQNQDGPTNRTTQQKSTPPKKAMTSGSSFSAPSRPSQPVSTSSFSQPGTSSFGASMGMSTTPSYAMAGLNSGNAGMGSGMTGYTGMSGMNSGMTGLSMPGANSGMTGLSMSGANSGMAGLSTNSGMTGYSSLNPTIPGSFGINPVGSSPRYPSAGNQAQSVNAGGSTALDALFAPELEHLQNKKPSMNAMQSQQPGMQAGMNPGVRGVRPMAPQQYGGGMMTSSSGMFPMQQQPLIGGMSSQQNQYQTPRNQTAMNNRNDLQDMFG</sequence>
<evidence type="ECO:0000313" key="3">
    <source>
        <dbReference type="Proteomes" id="UP001163046"/>
    </source>
</evidence>
<feature type="compositionally biased region" description="Basic and acidic residues" evidence="1">
    <location>
        <begin position="89"/>
        <end position="98"/>
    </location>
</feature>
<dbReference type="Proteomes" id="UP001163046">
    <property type="component" value="Unassembled WGS sequence"/>
</dbReference>
<proteinExistence type="predicted"/>
<protein>
    <submittedName>
        <fullName evidence="2">SCY1-like protein 2</fullName>
    </submittedName>
</protein>
<feature type="compositionally biased region" description="Polar residues" evidence="1">
    <location>
        <begin position="395"/>
        <end position="414"/>
    </location>
</feature>
<keyword evidence="3" id="KW-1185">Reference proteome</keyword>
<feature type="compositionally biased region" description="Low complexity" evidence="1">
    <location>
        <begin position="180"/>
        <end position="208"/>
    </location>
</feature>
<accession>A0A9W9ZY75</accession>
<dbReference type="AlphaFoldDB" id="A0A9W9ZY75"/>
<reference evidence="2" key="1">
    <citation type="submission" date="2023-01" db="EMBL/GenBank/DDBJ databases">
        <title>Genome assembly of the deep-sea coral Lophelia pertusa.</title>
        <authorList>
            <person name="Herrera S."/>
            <person name="Cordes E."/>
        </authorList>
    </citation>
    <scope>NUCLEOTIDE SEQUENCE</scope>
    <source>
        <strain evidence="2">USNM1676648</strain>
        <tissue evidence="2">Polyp</tissue>
    </source>
</reference>
<evidence type="ECO:0000313" key="2">
    <source>
        <dbReference type="EMBL" id="KAJ7389645.1"/>
    </source>
</evidence>
<comment type="caution">
    <text evidence="2">The sequence shown here is derived from an EMBL/GenBank/DDBJ whole genome shotgun (WGS) entry which is preliminary data.</text>
</comment>
<evidence type="ECO:0000256" key="1">
    <source>
        <dbReference type="SAM" id="MobiDB-lite"/>
    </source>
</evidence>
<gene>
    <name evidence="2" type="primary">SCYL2_1</name>
    <name evidence="2" type="ORF">OS493_029984</name>
</gene>
<organism evidence="2 3">
    <name type="scientific">Desmophyllum pertusum</name>
    <dbReference type="NCBI Taxonomy" id="174260"/>
    <lineage>
        <taxon>Eukaryota</taxon>
        <taxon>Metazoa</taxon>
        <taxon>Cnidaria</taxon>
        <taxon>Anthozoa</taxon>
        <taxon>Hexacorallia</taxon>
        <taxon>Scleractinia</taxon>
        <taxon>Caryophylliina</taxon>
        <taxon>Caryophylliidae</taxon>
        <taxon>Desmophyllum</taxon>
    </lineage>
</organism>
<feature type="region of interest" description="Disordered" evidence="1">
    <location>
        <begin position="89"/>
        <end position="210"/>
    </location>
</feature>
<feature type="region of interest" description="Disordered" evidence="1">
    <location>
        <begin position="395"/>
        <end position="421"/>
    </location>
</feature>